<dbReference type="AlphaFoldDB" id="C4K8N7"/>
<proteinExistence type="predicted"/>
<keyword evidence="2" id="KW-1185">Reference proteome</keyword>
<sequence length="31" mass="3917">MNKGKHKKDERRKKWINKDMVKMHGMLYQKE</sequence>
<dbReference type="HOGENOM" id="CLU_3396858_0_0_6"/>
<organism evidence="1 2">
    <name type="scientific">Hamiltonella defensa subsp. Acyrthosiphon pisum (strain 5AT)</name>
    <dbReference type="NCBI Taxonomy" id="572265"/>
    <lineage>
        <taxon>Bacteria</taxon>
        <taxon>Pseudomonadati</taxon>
        <taxon>Pseudomonadota</taxon>
        <taxon>Gammaproteobacteria</taxon>
        <taxon>Enterobacterales</taxon>
        <taxon>Enterobacteriaceae</taxon>
        <taxon>aphid secondary symbionts</taxon>
        <taxon>Candidatus Williamhamiltonella</taxon>
    </lineage>
</organism>
<gene>
    <name evidence="1" type="ordered locus">HDEF_0098</name>
</gene>
<dbReference type="EMBL" id="CP001277">
    <property type="protein sequence ID" value="ACQ66873.1"/>
    <property type="molecule type" value="Genomic_DNA"/>
</dbReference>
<name>C4K8N7_HAMD5</name>
<protein>
    <submittedName>
        <fullName evidence="1">Uncharacterized protein</fullName>
    </submittedName>
</protein>
<dbReference type="KEGG" id="hde:HDEF_0098"/>
<evidence type="ECO:0000313" key="1">
    <source>
        <dbReference type="EMBL" id="ACQ66873.1"/>
    </source>
</evidence>
<evidence type="ECO:0000313" key="2">
    <source>
        <dbReference type="Proteomes" id="UP000002334"/>
    </source>
</evidence>
<reference evidence="1 2" key="1">
    <citation type="journal article" date="2009" name="Proc. Natl. Acad. Sci. U.S.A.">
        <title>Hamiltonella defensa, genome evolution of protective bacterial endosymbiont from pathogenic ancestors.</title>
        <authorList>
            <person name="Degnan P.H."/>
            <person name="Yu Y."/>
            <person name="Sisneros N."/>
            <person name="Wing R.A."/>
            <person name="Moran N.A."/>
        </authorList>
    </citation>
    <scope>NUCLEOTIDE SEQUENCE [LARGE SCALE GENOMIC DNA]</scope>
    <source>
        <strain evidence="2">5AT</strain>
    </source>
</reference>
<dbReference type="Proteomes" id="UP000002334">
    <property type="component" value="Chromosome"/>
</dbReference>
<accession>C4K8N7</accession>